<dbReference type="SUPFAM" id="SSF50494">
    <property type="entry name" value="Trypsin-like serine proteases"/>
    <property type="match status" value="1"/>
</dbReference>
<organism evidence="8 9">
    <name type="scientific">Saccharicrinis carchari</name>
    <dbReference type="NCBI Taxonomy" id="1168039"/>
    <lineage>
        <taxon>Bacteria</taxon>
        <taxon>Pseudomonadati</taxon>
        <taxon>Bacteroidota</taxon>
        <taxon>Bacteroidia</taxon>
        <taxon>Marinilabiliales</taxon>
        <taxon>Marinilabiliaceae</taxon>
        <taxon>Saccharicrinis</taxon>
    </lineage>
</organism>
<dbReference type="GO" id="GO:0006508">
    <property type="term" value="P:proteolysis"/>
    <property type="evidence" value="ECO:0007669"/>
    <property type="project" value="UniProtKB-KW"/>
</dbReference>
<dbReference type="Gene3D" id="2.40.10.10">
    <property type="entry name" value="Trypsin-like serine proteases"/>
    <property type="match status" value="1"/>
</dbReference>
<comment type="function">
    <text evidence="7">Catalyzes the removal of dipeptides from the N-terminus of oligopeptides.</text>
</comment>
<evidence type="ECO:0000256" key="1">
    <source>
        <dbReference type="ARBA" id="ARBA00010491"/>
    </source>
</evidence>
<dbReference type="RefSeq" id="WP_142533796.1">
    <property type="nucleotide sequence ID" value="NZ_FXTB01000006.1"/>
</dbReference>
<protein>
    <recommendedName>
        <fullName evidence="7">Dipeptidyl-peptidase</fullName>
        <ecNumber evidence="7">3.4.14.-</ecNumber>
    </recommendedName>
</protein>
<evidence type="ECO:0000256" key="4">
    <source>
        <dbReference type="ARBA" id="ARBA00022729"/>
    </source>
</evidence>
<dbReference type="GO" id="GO:0043171">
    <property type="term" value="P:peptide catabolic process"/>
    <property type="evidence" value="ECO:0007669"/>
    <property type="project" value="UniProtKB-UniRule"/>
</dbReference>
<dbReference type="Pfam" id="PF10459">
    <property type="entry name" value="Peptidase_S46"/>
    <property type="match status" value="1"/>
</dbReference>
<dbReference type="PANTHER" id="PTHR38469">
    <property type="entry name" value="PERIPLASMIC PEPTIDASE SUBFAMILY S1B"/>
    <property type="match status" value="1"/>
</dbReference>
<keyword evidence="3 7" id="KW-0645">Protease</keyword>
<keyword evidence="9" id="KW-1185">Reference proteome</keyword>
<dbReference type="EMBL" id="FXTB01000006">
    <property type="protein sequence ID" value="SMO73801.1"/>
    <property type="molecule type" value="Genomic_DNA"/>
</dbReference>
<reference evidence="8 9" key="1">
    <citation type="submission" date="2017-05" db="EMBL/GenBank/DDBJ databases">
        <authorList>
            <person name="Varghese N."/>
            <person name="Submissions S."/>
        </authorList>
    </citation>
    <scope>NUCLEOTIDE SEQUENCE [LARGE SCALE GENOMIC DNA]</scope>
    <source>
        <strain evidence="8 9">DSM 27040</strain>
    </source>
</reference>
<dbReference type="GO" id="GO:0008239">
    <property type="term" value="F:dipeptidyl-peptidase activity"/>
    <property type="evidence" value="ECO:0007669"/>
    <property type="project" value="UniProtKB-UniRule"/>
</dbReference>
<dbReference type="AlphaFoldDB" id="A0A521DRN3"/>
<dbReference type="GO" id="GO:0070009">
    <property type="term" value="F:serine-type aminopeptidase activity"/>
    <property type="evidence" value="ECO:0007669"/>
    <property type="project" value="UniProtKB-UniRule"/>
</dbReference>
<evidence type="ECO:0000256" key="5">
    <source>
        <dbReference type="ARBA" id="ARBA00022801"/>
    </source>
</evidence>
<evidence type="ECO:0000256" key="3">
    <source>
        <dbReference type="ARBA" id="ARBA00022670"/>
    </source>
</evidence>
<gene>
    <name evidence="8" type="ORF">SAMN06265379_10687</name>
</gene>
<keyword evidence="2 7" id="KW-0031">Aminopeptidase</keyword>
<evidence type="ECO:0000313" key="8">
    <source>
        <dbReference type="EMBL" id="SMO73801.1"/>
    </source>
</evidence>
<dbReference type="InterPro" id="IPR019500">
    <property type="entry name" value="Pep_S46"/>
</dbReference>
<dbReference type="Proteomes" id="UP000319040">
    <property type="component" value="Unassembled WGS sequence"/>
</dbReference>
<dbReference type="OrthoDB" id="9805367at2"/>
<keyword evidence="6 7" id="KW-0720">Serine protease</keyword>
<dbReference type="PANTHER" id="PTHR38469:SF1">
    <property type="entry name" value="PERIPLASMIC PEPTIDASE SUBFAMILY S1B"/>
    <property type="match status" value="1"/>
</dbReference>
<accession>A0A521DRN3</accession>
<comment type="similarity">
    <text evidence="1 7">Belongs to the peptidase S46 family.</text>
</comment>
<evidence type="ECO:0000256" key="6">
    <source>
        <dbReference type="ARBA" id="ARBA00022825"/>
    </source>
</evidence>
<keyword evidence="5 7" id="KW-0378">Hydrolase</keyword>
<evidence type="ECO:0000256" key="2">
    <source>
        <dbReference type="ARBA" id="ARBA00022438"/>
    </source>
</evidence>
<sequence>MKKLITLLILSAIIILPLHAKEGMWIPMLLKKYNIEEMQQMGFKLTAEDIYSVNQASMKDAIVIFGGGCTGELISDNGLLITNHHCGYGQIQKHSSVEHDYLTNGFWAQDPSQELPNEGLSVTFLKRMEDVTDRVLEGLSDDMEGKADSIRKNINAIIKEATDGTHFTANVKPFFGGNQYFLSVNEVFNDVRLVGAPPSAIGKFGGDTDNWMWPRHTGDFSLFRIYADKDNKPAAYSEDNVPYKPLKHFPISLKGVEEGDFTMVFGYPGSTEQYAPSFHLKMITQQVNPALIDMRTQKLQIIKKYQNQDPAVRIQYASKAARISNSWKRWKGEISGLEKLNAIEKKEKYEKGFQNWADNIAPEYSSLLNDYKAVYNSYDDYRLAYNYILEALVRNGMETVQMAGRFNRLKEACQKDTVNIEQINRLKKELAKQLDNFFKDYYQPIDKEVSTAVLRIYKERVNPEFHPDIYQLIDKKYKGDINRYVDALFTKTIFDDKNASMELAANFSAKSIKKLQKDPTYILFSSFRDVLENKVAKPYAELSQKIKELDKKYMAAQMAYQPDAVFYPDANFTLRVSYGQVKGYEPRDGVVFKNYTTLDGIMEKDNPDVYDYRVPEKLKELYAQKHFGMYETNGTVPVCFVATNHTTGGNSGSPVVNAHGHLVGINFDRAWEGVMSDMMFNPEQCRNISLDMRYVLFLIDKFAGANYLLEEMTLLK</sequence>
<evidence type="ECO:0000313" key="9">
    <source>
        <dbReference type="Proteomes" id="UP000319040"/>
    </source>
</evidence>
<dbReference type="InterPro" id="IPR043504">
    <property type="entry name" value="Peptidase_S1_PA_chymotrypsin"/>
</dbReference>
<evidence type="ECO:0000256" key="7">
    <source>
        <dbReference type="RuleBase" id="RU366067"/>
    </source>
</evidence>
<proteinExistence type="inferred from homology"/>
<name>A0A521DRN3_SACCC</name>
<dbReference type="InterPro" id="IPR009003">
    <property type="entry name" value="Peptidase_S1_PA"/>
</dbReference>
<keyword evidence="4" id="KW-0732">Signal</keyword>
<dbReference type="EC" id="3.4.14.-" evidence="7"/>